<protein>
    <submittedName>
        <fullName evidence="1">Uncharacterized protein</fullName>
    </submittedName>
</protein>
<accession>A0A220UGG1</accession>
<keyword evidence="2" id="KW-1185">Reference proteome</keyword>
<dbReference type="OrthoDB" id="9940197at2"/>
<name>A0A220UGG1_9MICO</name>
<geneLocation type="plasmid" evidence="1 2">
    <name>unnamed2</name>
</geneLocation>
<reference evidence="1 2" key="1">
    <citation type="submission" date="2017-07" db="EMBL/GenBank/DDBJ databases">
        <title>Brachybacterium sp. VR2415.</title>
        <authorList>
            <person name="Tak E.J."/>
            <person name="Bae J.-W."/>
        </authorList>
    </citation>
    <scope>NUCLEOTIDE SEQUENCE [LARGE SCALE GENOMIC DNA]</scope>
    <source>
        <strain evidence="1 2">VR2415</strain>
        <plasmid evidence="1 2">unnamed2</plasmid>
    </source>
</reference>
<evidence type="ECO:0000313" key="2">
    <source>
        <dbReference type="Proteomes" id="UP000198398"/>
    </source>
</evidence>
<dbReference type="KEGG" id="brv:CFK39_15870"/>
<keyword evidence="1" id="KW-0614">Plasmid</keyword>
<dbReference type="EMBL" id="CP022318">
    <property type="protein sequence ID" value="ASK67324.1"/>
    <property type="molecule type" value="Genomic_DNA"/>
</dbReference>
<proteinExistence type="predicted"/>
<sequence>MTLIRMTDINLDANVLINPDRIVRVVPRHGPRGHATSALILRLTLTTGDPIDCFPLDPHGGFDSAVDDEATAITNLQRAVQHVRSHPELPQGAAS</sequence>
<evidence type="ECO:0000313" key="1">
    <source>
        <dbReference type="EMBL" id="ASK67324.1"/>
    </source>
</evidence>
<gene>
    <name evidence="1" type="ORF">CFK39_15870</name>
</gene>
<organism evidence="1 2">
    <name type="scientific">Brachybacterium avium</name>
    <dbReference type="NCBI Taxonomy" id="2017485"/>
    <lineage>
        <taxon>Bacteria</taxon>
        <taxon>Bacillati</taxon>
        <taxon>Actinomycetota</taxon>
        <taxon>Actinomycetes</taxon>
        <taxon>Micrococcales</taxon>
        <taxon>Dermabacteraceae</taxon>
        <taxon>Brachybacterium</taxon>
    </lineage>
</organism>
<dbReference type="RefSeq" id="WP_089066555.1">
    <property type="nucleotide sequence ID" value="NZ_CP022318.1"/>
</dbReference>
<dbReference type="Proteomes" id="UP000198398">
    <property type="component" value="Plasmid unnamed2"/>
</dbReference>
<dbReference type="AlphaFoldDB" id="A0A220UGG1"/>